<dbReference type="HAMAP" id="MF_01224_B">
    <property type="entry name" value="MoaC_B"/>
    <property type="match status" value="1"/>
</dbReference>
<dbReference type="EMBL" id="CP054000">
    <property type="protein sequence ID" value="QKH78893.1"/>
    <property type="molecule type" value="Genomic_DNA"/>
</dbReference>
<evidence type="ECO:0000256" key="6">
    <source>
        <dbReference type="HAMAP-Rule" id="MF_01224"/>
    </source>
</evidence>
<keyword evidence="5 6" id="KW-0456">Lyase</keyword>
<dbReference type="NCBIfam" id="NF006870">
    <property type="entry name" value="PRK09364.1"/>
    <property type="match status" value="1"/>
</dbReference>
<gene>
    <name evidence="6" type="primary">moaC</name>
    <name evidence="7" type="ORF">FOC70_00335</name>
</gene>
<dbReference type="EC" id="4.6.1.17" evidence="3 6"/>
<sequence length="304" mass="33558">MDLTHFNEDGLPRMVDVSEKETTKRVAVAHSRIYMKKETMQKITEKSIKKGDVLSVAQTAAIMAAKKTSEIIPMCHNIFITGVDVKFELADDFIDIFVQSNTESKTGIEMESLTAASVAALTIYDMCKAIDRSMRITNVELLHKEGGKSGVYNRSVDSDEAIVIDVNISEKKGTVKTPVEFAELKVDHGLVGDAHAGNWHRQVSLLAEESINKMREMGLDLKDGDFAENITTRNIELFTLPVGQVLTIGECVLEVTQIGKECHKGCAIKQKVGNCIMPTEGIFCKVLKGGIIKKNDKIKLVELN</sequence>
<feature type="binding site" evidence="6">
    <location>
        <begin position="110"/>
        <end position="111"/>
    </location>
    <ligand>
        <name>substrate</name>
    </ligand>
</feature>
<dbReference type="InterPro" id="IPR023045">
    <property type="entry name" value="MoaC"/>
</dbReference>
<evidence type="ECO:0000313" key="7">
    <source>
        <dbReference type="EMBL" id="QKH78893.1"/>
    </source>
</evidence>
<dbReference type="PANTHER" id="PTHR36930:SF1">
    <property type="entry name" value="MOSC DOMAIN-CONTAINING PROTEIN"/>
    <property type="match status" value="1"/>
</dbReference>
<dbReference type="GO" id="GO:0030170">
    <property type="term" value="F:pyridoxal phosphate binding"/>
    <property type="evidence" value="ECO:0007669"/>
    <property type="project" value="InterPro"/>
</dbReference>
<evidence type="ECO:0000256" key="3">
    <source>
        <dbReference type="ARBA" id="ARBA00012575"/>
    </source>
</evidence>
<evidence type="ECO:0000256" key="4">
    <source>
        <dbReference type="ARBA" id="ARBA00023150"/>
    </source>
</evidence>
<accession>A0A133MU22</accession>
<name>A0A133MU22_FINMA</name>
<dbReference type="NCBIfam" id="TIGR00581">
    <property type="entry name" value="moaC"/>
    <property type="match status" value="1"/>
</dbReference>
<dbReference type="Gene3D" id="3.30.70.640">
    <property type="entry name" value="Molybdopterin cofactor biosynthesis C (MoaC) domain"/>
    <property type="match status" value="1"/>
</dbReference>
<comment type="function">
    <text evidence="6">Catalyzes the conversion of (8S)-3',8-cyclo-7,8-dihydroguanosine 5'-triphosphate to cyclic pyranopterin monophosphate (cPMP).</text>
</comment>
<comment type="subunit">
    <text evidence="6">Homohexamer; trimer of dimers.</text>
</comment>
<dbReference type="PANTHER" id="PTHR36930">
    <property type="entry name" value="METAL-SULFUR CLUSTER BIOSYNTHESIS PROTEINS YUAD-RELATED"/>
    <property type="match status" value="1"/>
</dbReference>
<dbReference type="InterPro" id="IPR047594">
    <property type="entry name" value="MoaC_bact/euk"/>
</dbReference>
<dbReference type="PROSITE" id="PS51340">
    <property type="entry name" value="MOSC"/>
    <property type="match status" value="1"/>
</dbReference>
<dbReference type="Pfam" id="PF03473">
    <property type="entry name" value="MOSC"/>
    <property type="match status" value="1"/>
</dbReference>
<feature type="active site" evidence="6">
    <location>
        <position position="125"/>
    </location>
</feature>
<dbReference type="InterPro" id="IPR036522">
    <property type="entry name" value="MoaC_sf"/>
</dbReference>
<dbReference type="Proteomes" id="UP000502899">
    <property type="component" value="Chromosome"/>
</dbReference>
<comment type="pathway">
    <text evidence="2 6">Cofactor biosynthesis; molybdopterin biosynthesis.</text>
</comment>
<protein>
    <recommendedName>
        <fullName evidence="3 6">Cyclic pyranopterin monophosphate synthase</fullName>
        <ecNumber evidence="3 6">4.6.1.17</ecNumber>
    </recommendedName>
    <alternativeName>
        <fullName evidence="6">Molybdenum cofactor biosynthesis protein C</fullName>
    </alternativeName>
</protein>
<dbReference type="InterPro" id="IPR011037">
    <property type="entry name" value="Pyrv_Knase-like_insert_dom_sf"/>
</dbReference>
<dbReference type="SUPFAM" id="SSF50800">
    <property type="entry name" value="PK beta-barrel domain-like"/>
    <property type="match status" value="1"/>
</dbReference>
<comment type="catalytic activity">
    <reaction evidence="1 6">
        <text>(8S)-3',8-cyclo-7,8-dihydroguanosine 5'-triphosphate = cyclic pyranopterin phosphate + diphosphate</text>
        <dbReference type="Rhea" id="RHEA:49580"/>
        <dbReference type="ChEBI" id="CHEBI:33019"/>
        <dbReference type="ChEBI" id="CHEBI:59648"/>
        <dbReference type="ChEBI" id="CHEBI:131766"/>
        <dbReference type="EC" id="4.6.1.17"/>
    </reaction>
</comment>
<dbReference type="Pfam" id="PF01967">
    <property type="entry name" value="MoaC"/>
    <property type="match status" value="1"/>
</dbReference>
<keyword evidence="4 6" id="KW-0501">Molybdenum cofactor biosynthesis</keyword>
<evidence type="ECO:0000256" key="2">
    <source>
        <dbReference type="ARBA" id="ARBA00005046"/>
    </source>
</evidence>
<dbReference type="InterPro" id="IPR005302">
    <property type="entry name" value="MoCF_Sase_C"/>
</dbReference>
<reference evidence="7 8" key="1">
    <citation type="submission" date="2020-05" db="EMBL/GenBank/DDBJ databases">
        <title>FDA dAtabase for Regulatory Grade micrObial Sequences (FDA-ARGOS): Supporting development and validation of Infectious Disease Dx tests.</title>
        <authorList>
            <person name="Pederson C."/>
            <person name="Tallon L."/>
            <person name="Sadzewicz L."/>
            <person name="Zhao X."/>
            <person name="Vavikolanu K."/>
            <person name="Mehta A."/>
            <person name="Aluvathingal J."/>
            <person name="Nadendla S."/>
            <person name="Myers T."/>
            <person name="Yan Y."/>
            <person name="Sichtig H."/>
        </authorList>
    </citation>
    <scope>NUCLEOTIDE SEQUENCE [LARGE SCALE GENOMIC DNA]</scope>
    <source>
        <strain evidence="7 8">FDAARGOS_764</strain>
    </source>
</reference>
<dbReference type="GO" id="GO:0061799">
    <property type="term" value="F:cyclic pyranopterin monophosphate synthase activity"/>
    <property type="evidence" value="ECO:0007669"/>
    <property type="project" value="UniProtKB-UniRule"/>
</dbReference>
<feature type="binding site" evidence="6">
    <location>
        <begin position="74"/>
        <end position="76"/>
    </location>
    <ligand>
        <name>substrate</name>
    </ligand>
</feature>
<dbReference type="InterPro" id="IPR002820">
    <property type="entry name" value="Mopterin_CF_biosynth-C_dom"/>
</dbReference>
<dbReference type="GO" id="GO:0006777">
    <property type="term" value="P:Mo-molybdopterin cofactor biosynthetic process"/>
    <property type="evidence" value="ECO:0007669"/>
    <property type="project" value="UniProtKB-UniRule"/>
</dbReference>
<dbReference type="InterPro" id="IPR052716">
    <property type="entry name" value="MOSC_domain"/>
</dbReference>
<dbReference type="SUPFAM" id="SSF55040">
    <property type="entry name" value="Molybdenum cofactor biosynthesis protein C, MoaC"/>
    <property type="match status" value="1"/>
</dbReference>
<dbReference type="Gene3D" id="2.40.33.20">
    <property type="entry name" value="PK beta-barrel domain-like"/>
    <property type="match status" value="1"/>
</dbReference>
<dbReference type="AlphaFoldDB" id="A0A133MU22"/>
<dbReference type="UniPathway" id="UPA00344"/>
<dbReference type="GO" id="GO:0030151">
    <property type="term" value="F:molybdenum ion binding"/>
    <property type="evidence" value="ECO:0007669"/>
    <property type="project" value="InterPro"/>
</dbReference>
<organism evidence="7 8">
    <name type="scientific">Finegoldia magna</name>
    <name type="common">Peptostreptococcus magnus</name>
    <dbReference type="NCBI Taxonomy" id="1260"/>
    <lineage>
        <taxon>Bacteria</taxon>
        <taxon>Bacillati</taxon>
        <taxon>Bacillota</taxon>
        <taxon>Tissierellia</taxon>
        <taxon>Tissierellales</taxon>
        <taxon>Peptoniphilaceae</taxon>
        <taxon>Finegoldia</taxon>
    </lineage>
</organism>
<dbReference type="CDD" id="cd01420">
    <property type="entry name" value="MoaC_PE"/>
    <property type="match status" value="1"/>
</dbReference>
<evidence type="ECO:0000256" key="1">
    <source>
        <dbReference type="ARBA" id="ARBA00001637"/>
    </source>
</evidence>
<comment type="similarity">
    <text evidence="6">Belongs to the MoaC family.</text>
</comment>
<proteinExistence type="inferred from homology"/>
<evidence type="ECO:0000256" key="5">
    <source>
        <dbReference type="ARBA" id="ARBA00023239"/>
    </source>
</evidence>
<dbReference type="RefSeq" id="WP_002840694.1">
    <property type="nucleotide sequence ID" value="NZ_CABKMR010000001.1"/>
</dbReference>
<evidence type="ECO:0000313" key="8">
    <source>
        <dbReference type="Proteomes" id="UP000502899"/>
    </source>
</evidence>
<dbReference type="NCBIfam" id="NF011069">
    <property type="entry name" value="PRK14499.1"/>
    <property type="match status" value="1"/>
</dbReference>